<dbReference type="PANTHER" id="PTHR11573:SF6">
    <property type="entry name" value="RIBONUCLEOSIDE-DIPHOSPHATE REDUCTASE LARGE SUBUNIT"/>
    <property type="match status" value="1"/>
</dbReference>
<comment type="caution">
    <text evidence="4">The sequence shown here is derived from an EMBL/GenBank/DDBJ whole genome shotgun (WGS) entry which is preliminary data.</text>
</comment>
<dbReference type="NCBIfam" id="TIGR02506">
    <property type="entry name" value="NrdE_NrdA"/>
    <property type="match status" value="1"/>
</dbReference>
<dbReference type="GO" id="GO:0009263">
    <property type="term" value="P:deoxyribonucleotide biosynthetic process"/>
    <property type="evidence" value="ECO:0007669"/>
    <property type="project" value="UniProtKB-KW"/>
</dbReference>
<keyword evidence="2" id="KW-0215">Deoxyribonucleotide synthesis</keyword>
<dbReference type="SUPFAM" id="SSF51998">
    <property type="entry name" value="PFL-like glycyl radical enzymes"/>
    <property type="match status" value="1"/>
</dbReference>
<dbReference type="InterPro" id="IPR039718">
    <property type="entry name" value="Rrm1"/>
</dbReference>
<evidence type="ECO:0000256" key="1">
    <source>
        <dbReference type="ARBA" id="ARBA00010406"/>
    </source>
</evidence>
<evidence type="ECO:0000313" key="5">
    <source>
        <dbReference type="Proteomes" id="UP000541558"/>
    </source>
</evidence>
<dbReference type="InterPro" id="IPR013346">
    <property type="entry name" value="NrdE_NrdA_C"/>
</dbReference>
<evidence type="ECO:0000259" key="3">
    <source>
        <dbReference type="Pfam" id="PF02867"/>
    </source>
</evidence>
<keyword evidence="5" id="KW-1185">Reference proteome</keyword>
<dbReference type="InterPro" id="IPR000788">
    <property type="entry name" value="RNR_lg_C"/>
</dbReference>
<comment type="similarity">
    <text evidence="1">Belongs to the ribonucleoside diphosphate reductase large chain family.</text>
</comment>
<dbReference type="GO" id="GO:0005971">
    <property type="term" value="C:ribonucleoside-diphosphate reductase complex"/>
    <property type="evidence" value="ECO:0007669"/>
    <property type="project" value="TreeGrafter"/>
</dbReference>
<dbReference type="PRINTS" id="PR01183">
    <property type="entry name" value="RIBORDTASEM1"/>
</dbReference>
<dbReference type="Gene3D" id="3.20.70.20">
    <property type="match status" value="1"/>
</dbReference>
<proteinExistence type="inferred from homology"/>
<organism evidence="4 5">
    <name type="scientific">Ephemerocybe angulata</name>
    <dbReference type="NCBI Taxonomy" id="980116"/>
    <lineage>
        <taxon>Eukaryota</taxon>
        <taxon>Fungi</taxon>
        <taxon>Dikarya</taxon>
        <taxon>Basidiomycota</taxon>
        <taxon>Agaricomycotina</taxon>
        <taxon>Agaricomycetes</taxon>
        <taxon>Agaricomycetidae</taxon>
        <taxon>Agaricales</taxon>
        <taxon>Agaricineae</taxon>
        <taxon>Psathyrellaceae</taxon>
        <taxon>Ephemerocybe</taxon>
    </lineage>
</organism>
<feature type="domain" description="Ribonucleotide reductase large subunit C-terminal" evidence="3">
    <location>
        <begin position="10"/>
        <end position="476"/>
    </location>
</feature>
<accession>A0A8H5AV26</accession>
<evidence type="ECO:0000313" key="4">
    <source>
        <dbReference type="EMBL" id="KAF5311484.1"/>
    </source>
</evidence>
<evidence type="ECO:0000256" key="2">
    <source>
        <dbReference type="ARBA" id="ARBA00023116"/>
    </source>
</evidence>
<dbReference type="OrthoDB" id="3000483at2759"/>
<reference evidence="4 5" key="1">
    <citation type="journal article" date="2020" name="ISME J.">
        <title>Uncovering the hidden diversity of litter-decomposition mechanisms in mushroom-forming fungi.</title>
        <authorList>
            <person name="Floudas D."/>
            <person name="Bentzer J."/>
            <person name="Ahren D."/>
            <person name="Johansson T."/>
            <person name="Persson P."/>
            <person name="Tunlid A."/>
        </authorList>
    </citation>
    <scope>NUCLEOTIDE SEQUENCE [LARGE SCALE GENOMIC DNA]</scope>
    <source>
        <strain evidence="4 5">CBS 175.51</strain>
    </source>
</reference>
<dbReference type="EMBL" id="JAACJK010000226">
    <property type="protein sequence ID" value="KAF5311484.1"/>
    <property type="molecule type" value="Genomic_DNA"/>
</dbReference>
<dbReference type="GO" id="GO:0005524">
    <property type="term" value="F:ATP binding"/>
    <property type="evidence" value="ECO:0007669"/>
    <property type="project" value="TreeGrafter"/>
</dbReference>
<name>A0A8H5AV26_9AGAR</name>
<dbReference type="GO" id="GO:0004748">
    <property type="term" value="F:ribonucleoside-diphosphate reductase activity, thioredoxin disulfide as acceptor"/>
    <property type="evidence" value="ECO:0007669"/>
    <property type="project" value="TreeGrafter"/>
</dbReference>
<protein>
    <recommendedName>
        <fullName evidence="3">Ribonucleotide reductase large subunit C-terminal domain-containing protein</fullName>
    </recommendedName>
</protein>
<dbReference type="Pfam" id="PF02867">
    <property type="entry name" value="Ribonuc_red_lgC"/>
    <property type="match status" value="1"/>
</dbReference>
<gene>
    <name evidence="4" type="ORF">D9611_011600</name>
</gene>
<dbReference type="AlphaFoldDB" id="A0A8H5AV26"/>
<sequence length="517" mass="57486">MTAFRRSEQQAMKPVLELFEAATDVLDLGRIPNSGSVALYLEPWHGAIQSFLHKCQQRRGNEDGSKSPIYGLMINDFFMQRVEMDGLWTMFCPSDASRLITSHGPQFEQEYLRLESEGFGKLTIKARVLWNEIMETQVKFGGPVILFKDASNRKSNQRHIGVLTQSNSLGDHLQLADQQETAVIFSASIVLSAFVDTSCQFEFSELGRTVRNTVISLNHVLAQCYYPDNSAKASAFRHRAITIGVQGLGDTLAMLGLSYESEAARTFNAAIAETIYFSAMDESCDLIRVHGPYPHFNRSPSSSGWLQIDYWDDPIISGRHDFSQLREKVVKGSCNALVTSYAPSNSTIELASCSEGCEPLSDLISIENTSLKTTRTVVYKHLMKTLEAAGLWSEDLLNRIISQGGSIQGIEDIPSKTREIFKTAWEMDPEKHIGMAVARAPFICQSQSLNAYMNHPSVSNLTDFVFSAWKAGLKTGLCNLRSRSILPGVAARVPVKEEQTEMALKGAGTTHDPYYVY</sequence>
<dbReference type="Proteomes" id="UP000541558">
    <property type="component" value="Unassembled WGS sequence"/>
</dbReference>
<dbReference type="PANTHER" id="PTHR11573">
    <property type="entry name" value="RIBONUCLEOSIDE-DIPHOSPHATE REDUCTASE LARGE CHAIN"/>
    <property type="match status" value="1"/>
</dbReference>